<sequence length="89" mass="9170">MEYIFQTAVATVVPSIYFGAAAVVAAVVVVAAAVEAAEEAAAVAAAVVAAVVVVAAAVVVENRFQRSAHINYTSMFPVILLTLKQYALM</sequence>
<dbReference type="EMBL" id="JAIWYP010000009">
    <property type="protein sequence ID" value="KAH3771519.1"/>
    <property type="molecule type" value="Genomic_DNA"/>
</dbReference>
<accession>A0A9D4E0I6</accession>
<keyword evidence="3" id="KW-1185">Reference proteome</keyword>
<keyword evidence="1" id="KW-1133">Transmembrane helix</keyword>
<reference evidence="2" key="2">
    <citation type="submission" date="2020-11" db="EMBL/GenBank/DDBJ databases">
        <authorList>
            <person name="McCartney M.A."/>
            <person name="Auch B."/>
            <person name="Kono T."/>
            <person name="Mallez S."/>
            <person name="Becker A."/>
            <person name="Gohl D.M."/>
            <person name="Silverstein K.A.T."/>
            <person name="Koren S."/>
            <person name="Bechman K.B."/>
            <person name="Herman A."/>
            <person name="Abrahante J.E."/>
            <person name="Garbe J."/>
        </authorList>
    </citation>
    <scope>NUCLEOTIDE SEQUENCE</scope>
    <source>
        <strain evidence="2">Duluth1</strain>
        <tissue evidence="2">Whole animal</tissue>
    </source>
</reference>
<name>A0A9D4E0I6_DREPO</name>
<evidence type="ECO:0000313" key="3">
    <source>
        <dbReference type="Proteomes" id="UP000828390"/>
    </source>
</evidence>
<keyword evidence="1" id="KW-0472">Membrane</keyword>
<comment type="caution">
    <text evidence="2">The sequence shown here is derived from an EMBL/GenBank/DDBJ whole genome shotgun (WGS) entry which is preliminary data.</text>
</comment>
<protein>
    <submittedName>
        <fullName evidence="2">Uncharacterized protein</fullName>
    </submittedName>
</protein>
<feature type="transmembrane region" description="Helical" evidence="1">
    <location>
        <begin position="40"/>
        <end position="60"/>
    </location>
</feature>
<feature type="transmembrane region" description="Helical" evidence="1">
    <location>
        <begin position="12"/>
        <end position="34"/>
    </location>
</feature>
<reference evidence="2" key="1">
    <citation type="journal article" date="2019" name="bioRxiv">
        <title>The Genome of the Zebra Mussel, Dreissena polymorpha: A Resource for Invasive Species Research.</title>
        <authorList>
            <person name="McCartney M.A."/>
            <person name="Auch B."/>
            <person name="Kono T."/>
            <person name="Mallez S."/>
            <person name="Zhang Y."/>
            <person name="Obille A."/>
            <person name="Becker A."/>
            <person name="Abrahante J.E."/>
            <person name="Garbe J."/>
            <person name="Badalamenti J.P."/>
            <person name="Herman A."/>
            <person name="Mangelson H."/>
            <person name="Liachko I."/>
            <person name="Sullivan S."/>
            <person name="Sone E.D."/>
            <person name="Koren S."/>
            <person name="Silverstein K.A.T."/>
            <person name="Beckman K.B."/>
            <person name="Gohl D.M."/>
        </authorList>
    </citation>
    <scope>NUCLEOTIDE SEQUENCE</scope>
    <source>
        <strain evidence="2">Duluth1</strain>
        <tissue evidence="2">Whole animal</tissue>
    </source>
</reference>
<organism evidence="2 3">
    <name type="scientific">Dreissena polymorpha</name>
    <name type="common">Zebra mussel</name>
    <name type="synonym">Mytilus polymorpha</name>
    <dbReference type="NCBI Taxonomy" id="45954"/>
    <lineage>
        <taxon>Eukaryota</taxon>
        <taxon>Metazoa</taxon>
        <taxon>Spiralia</taxon>
        <taxon>Lophotrochozoa</taxon>
        <taxon>Mollusca</taxon>
        <taxon>Bivalvia</taxon>
        <taxon>Autobranchia</taxon>
        <taxon>Heteroconchia</taxon>
        <taxon>Euheterodonta</taxon>
        <taxon>Imparidentia</taxon>
        <taxon>Neoheterodontei</taxon>
        <taxon>Myida</taxon>
        <taxon>Dreissenoidea</taxon>
        <taxon>Dreissenidae</taxon>
        <taxon>Dreissena</taxon>
    </lineage>
</organism>
<proteinExistence type="predicted"/>
<dbReference type="Proteomes" id="UP000828390">
    <property type="component" value="Unassembled WGS sequence"/>
</dbReference>
<evidence type="ECO:0000313" key="2">
    <source>
        <dbReference type="EMBL" id="KAH3771519.1"/>
    </source>
</evidence>
<gene>
    <name evidence="2" type="ORF">DPMN_172841</name>
</gene>
<keyword evidence="1" id="KW-0812">Transmembrane</keyword>
<dbReference type="AlphaFoldDB" id="A0A9D4E0I6"/>
<evidence type="ECO:0000256" key="1">
    <source>
        <dbReference type="SAM" id="Phobius"/>
    </source>
</evidence>